<gene>
    <name evidence="2" type="ORF">EC9_50250</name>
</gene>
<dbReference type="PANTHER" id="PTHR32251:SF17">
    <property type="entry name" value="STEROID 5-ALPHA REDUCTASE C-TERMINAL DOMAIN-CONTAINING PROTEIN"/>
    <property type="match status" value="1"/>
</dbReference>
<organism evidence="2 3">
    <name type="scientific">Rosistilla ulvae</name>
    <dbReference type="NCBI Taxonomy" id="1930277"/>
    <lineage>
        <taxon>Bacteria</taxon>
        <taxon>Pseudomonadati</taxon>
        <taxon>Planctomycetota</taxon>
        <taxon>Planctomycetia</taxon>
        <taxon>Pirellulales</taxon>
        <taxon>Pirellulaceae</taxon>
        <taxon>Rosistilla</taxon>
    </lineage>
</organism>
<name>A0A517M7E7_9BACT</name>
<keyword evidence="1" id="KW-0472">Membrane</keyword>
<feature type="transmembrane region" description="Helical" evidence="1">
    <location>
        <begin position="102"/>
        <end position="126"/>
    </location>
</feature>
<dbReference type="KEGG" id="ruv:EC9_50250"/>
<dbReference type="AlphaFoldDB" id="A0A517M7E7"/>
<reference evidence="2 3" key="1">
    <citation type="submission" date="2019-02" db="EMBL/GenBank/DDBJ databases">
        <title>Deep-cultivation of Planctomycetes and their phenomic and genomic characterization uncovers novel biology.</title>
        <authorList>
            <person name="Wiegand S."/>
            <person name="Jogler M."/>
            <person name="Boedeker C."/>
            <person name="Pinto D."/>
            <person name="Vollmers J."/>
            <person name="Rivas-Marin E."/>
            <person name="Kohn T."/>
            <person name="Peeters S.H."/>
            <person name="Heuer A."/>
            <person name="Rast P."/>
            <person name="Oberbeckmann S."/>
            <person name="Bunk B."/>
            <person name="Jeske O."/>
            <person name="Meyerdierks A."/>
            <person name="Storesund J.E."/>
            <person name="Kallscheuer N."/>
            <person name="Luecker S."/>
            <person name="Lage O.M."/>
            <person name="Pohl T."/>
            <person name="Merkel B.J."/>
            <person name="Hornburger P."/>
            <person name="Mueller R.-W."/>
            <person name="Bruemmer F."/>
            <person name="Labrenz M."/>
            <person name="Spormann A.M."/>
            <person name="Op den Camp H."/>
            <person name="Overmann J."/>
            <person name="Amann R."/>
            <person name="Jetten M.S.M."/>
            <person name="Mascher T."/>
            <person name="Medema M.H."/>
            <person name="Devos D.P."/>
            <person name="Kaster A.-K."/>
            <person name="Ovreas L."/>
            <person name="Rohde M."/>
            <person name="Galperin M.Y."/>
            <person name="Jogler C."/>
        </authorList>
    </citation>
    <scope>NUCLEOTIDE SEQUENCE [LARGE SCALE GENOMIC DNA]</scope>
    <source>
        <strain evidence="2 3">EC9</strain>
    </source>
</reference>
<protein>
    <submittedName>
        <fullName evidence="2">3-oxo-5-alpha-steroid 4-dehydrogenase</fullName>
    </submittedName>
</protein>
<evidence type="ECO:0000313" key="3">
    <source>
        <dbReference type="Proteomes" id="UP000319557"/>
    </source>
</evidence>
<dbReference type="Proteomes" id="UP000319557">
    <property type="component" value="Chromosome"/>
</dbReference>
<keyword evidence="1" id="KW-1133">Transmembrane helix</keyword>
<dbReference type="Gene3D" id="1.20.120.1630">
    <property type="match status" value="1"/>
</dbReference>
<keyword evidence="3" id="KW-1185">Reference proteome</keyword>
<dbReference type="PANTHER" id="PTHR32251">
    <property type="entry name" value="3-OXO-5-ALPHA-STEROID 4-DEHYDROGENASE"/>
    <property type="match status" value="1"/>
</dbReference>
<feature type="transmembrane region" description="Helical" evidence="1">
    <location>
        <begin position="138"/>
        <end position="157"/>
    </location>
</feature>
<feature type="transmembrane region" description="Helical" evidence="1">
    <location>
        <begin position="62"/>
        <end position="81"/>
    </location>
</feature>
<dbReference type="Pfam" id="PF06966">
    <property type="entry name" value="DUF1295"/>
    <property type="match status" value="1"/>
</dbReference>
<dbReference type="GO" id="GO:0016020">
    <property type="term" value="C:membrane"/>
    <property type="evidence" value="ECO:0007669"/>
    <property type="project" value="TreeGrafter"/>
</dbReference>
<feature type="transmembrane region" description="Helical" evidence="1">
    <location>
        <begin position="189"/>
        <end position="208"/>
    </location>
</feature>
<dbReference type="PROSITE" id="PS50244">
    <property type="entry name" value="S5A_REDUCTASE"/>
    <property type="match status" value="1"/>
</dbReference>
<proteinExistence type="predicted"/>
<keyword evidence="1" id="KW-0812">Transmembrane</keyword>
<dbReference type="EMBL" id="CP036261">
    <property type="protein sequence ID" value="QDS90808.1"/>
    <property type="molecule type" value="Genomic_DNA"/>
</dbReference>
<evidence type="ECO:0000256" key="1">
    <source>
        <dbReference type="SAM" id="Phobius"/>
    </source>
</evidence>
<feature type="transmembrane region" description="Helical" evidence="1">
    <location>
        <begin position="6"/>
        <end position="26"/>
    </location>
</feature>
<feature type="transmembrane region" description="Helical" evidence="1">
    <location>
        <begin position="38"/>
        <end position="55"/>
    </location>
</feature>
<dbReference type="InterPro" id="IPR010721">
    <property type="entry name" value="UstE-like"/>
</dbReference>
<dbReference type="RefSeq" id="WP_246105851.1">
    <property type="nucleotide sequence ID" value="NZ_CP036261.1"/>
</dbReference>
<sequence length="264" mass="29437">MSTPLLNVMLPCAAAITCLMLAIWILSLWRRDASIVDIGWGLGFVLVAWTAYGIADRDSADWLLPALTTLWGLRLSGYLFWRNHGQPEDYRYRAMREKWGSAFRWISLLTVFGLQGVVMFIVALPIQIGTALAGRDLVWLKIIGVIVWAAGLCFESVGDWQLARFKAAQGNAGQVLDSGLWRYTRHPNYFGDVLVWWGLFLVSCSLTAAWWTVIAPLLMSVLLMRVSGVTLLETKLSTSKPGYADYVARTNAFFPGPVKTTARA</sequence>
<evidence type="ECO:0000313" key="2">
    <source>
        <dbReference type="EMBL" id="QDS90808.1"/>
    </source>
</evidence>
<accession>A0A517M7E7</accession>